<sequence>MSLSISQSNVDVPTDDITVPNSALYERRGIIEHRLLSGFRGRGPQKPTNGGRSTVTRIRTMPLIVEKVSHPHEVDRHCLSPVPAMLGIPFLDNAIWNWFKPQTFDDPVDRLNYFITSTLLTFFAIMLTSKFWVKMPV</sequence>
<dbReference type="Proteomes" id="UP000053676">
    <property type="component" value="Unassembled WGS sequence"/>
</dbReference>
<keyword evidence="1" id="KW-0472">Membrane</keyword>
<keyword evidence="1" id="KW-1133">Transmembrane helix</keyword>
<feature type="transmembrane region" description="Helical" evidence="1">
    <location>
        <begin position="113"/>
        <end position="133"/>
    </location>
</feature>
<name>W2STH1_NECAM</name>
<accession>W2STH1</accession>
<reference evidence="3" key="1">
    <citation type="journal article" date="2014" name="Nat. Genet.">
        <title>Genome of the human hookworm Necator americanus.</title>
        <authorList>
            <person name="Tang Y.T."/>
            <person name="Gao X."/>
            <person name="Rosa B.A."/>
            <person name="Abubucker S."/>
            <person name="Hallsworth-Pepin K."/>
            <person name="Martin J."/>
            <person name="Tyagi R."/>
            <person name="Heizer E."/>
            <person name="Zhang X."/>
            <person name="Bhonagiri-Palsikar V."/>
            <person name="Minx P."/>
            <person name="Warren W.C."/>
            <person name="Wang Q."/>
            <person name="Zhan B."/>
            <person name="Hotez P.J."/>
            <person name="Sternberg P.W."/>
            <person name="Dougall A."/>
            <person name="Gaze S.T."/>
            <person name="Mulvenna J."/>
            <person name="Sotillo J."/>
            <person name="Ranganathan S."/>
            <person name="Rabelo E.M."/>
            <person name="Wilson R.K."/>
            <person name="Felgner P.L."/>
            <person name="Bethony J."/>
            <person name="Hawdon J.M."/>
            <person name="Gasser R.B."/>
            <person name="Loukas A."/>
            <person name="Mitreva M."/>
        </authorList>
    </citation>
    <scope>NUCLEOTIDE SEQUENCE [LARGE SCALE GENOMIC DNA]</scope>
</reference>
<dbReference type="EMBL" id="KI662464">
    <property type="protein sequence ID" value="ETN72925.1"/>
    <property type="molecule type" value="Genomic_DNA"/>
</dbReference>
<evidence type="ECO:0000313" key="3">
    <source>
        <dbReference type="Proteomes" id="UP000053676"/>
    </source>
</evidence>
<proteinExistence type="predicted"/>
<keyword evidence="3" id="KW-1185">Reference proteome</keyword>
<gene>
    <name evidence="2" type="ORF">NECAME_13684</name>
</gene>
<keyword evidence="1" id="KW-0812">Transmembrane</keyword>
<evidence type="ECO:0000313" key="2">
    <source>
        <dbReference type="EMBL" id="ETN72925.1"/>
    </source>
</evidence>
<dbReference type="KEGG" id="nai:NECAME_13684"/>
<protein>
    <submittedName>
        <fullName evidence="2">Uncharacterized protein</fullName>
    </submittedName>
</protein>
<dbReference type="AlphaFoldDB" id="W2STH1"/>
<evidence type="ECO:0000256" key="1">
    <source>
        <dbReference type="SAM" id="Phobius"/>
    </source>
</evidence>
<organism evidence="2 3">
    <name type="scientific">Necator americanus</name>
    <name type="common">Human hookworm</name>
    <dbReference type="NCBI Taxonomy" id="51031"/>
    <lineage>
        <taxon>Eukaryota</taxon>
        <taxon>Metazoa</taxon>
        <taxon>Ecdysozoa</taxon>
        <taxon>Nematoda</taxon>
        <taxon>Chromadorea</taxon>
        <taxon>Rhabditida</taxon>
        <taxon>Rhabditina</taxon>
        <taxon>Rhabditomorpha</taxon>
        <taxon>Strongyloidea</taxon>
        <taxon>Ancylostomatidae</taxon>
        <taxon>Bunostominae</taxon>
        <taxon>Necator</taxon>
    </lineage>
</organism>